<dbReference type="EMBL" id="AZIL01000430">
    <property type="protein sequence ID" value="EWM27595.1"/>
    <property type="molecule type" value="Genomic_DNA"/>
</dbReference>
<dbReference type="Proteomes" id="UP000019335">
    <property type="component" value="Chromosome 6"/>
</dbReference>
<evidence type="ECO:0000256" key="4">
    <source>
        <dbReference type="ARBA" id="ARBA00023229"/>
    </source>
</evidence>
<dbReference type="GO" id="GO:0004452">
    <property type="term" value="F:isopentenyl-diphosphate delta-isomerase activity"/>
    <property type="evidence" value="ECO:0007669"/>
    <property type="project" value="UniProtKB-EC"/>
</dbReference>
<organism evidence="7 8">
    <name type="scientific">Nannochloropsis gaditana</name>
    <dbReference type="NCBI Taxonomy" id="72520"/>
    <lineage>
        <taxon>Eukaryota</taxon>
        <taxon>Sar</taxon>
        <taxon>Stramenopiles</taxon>
        <taxon>Ochrophyta</taxon>
        <taxon>Eustigmatophyceae</taxon>
        <taxon>Eustigmatales</taxon>
        <taxon>Monodopsidaceae</taxon>
        <taxon>Nannochloropsis</taxon>
    </lineage>
</organism>
<keyword evidence="5 7" id="KW-0413">Isomerase</keyword>
<reference evidence="7 8" key="1">
    <citation type="journal article" date="2014" name="Mol. Plant">
        <title>Chromosome Scale Genome Assembly and Transcriptome Profiling of Nannochloropsis gaditana in Nitrogen Depletion.</title>
        <authorList>
            <person name="Corteggiani Carpinelli E."/>
            <person name="Telatin A."/>
            <person name="Vitulo N."/>
            <person name="Forcato C."/>
            <person name="D'Angelo M."/>
            <person name="Schiavon R."/>
            <person name="Vezzi A."/>
            <person name="Giacometti G.M."/>
            <person name="Morosinotto T."/>
            <person name="Valle G."/>
        </authorList>
    </citation>
    <scope>NUCLEOTIDE SEQUENCE [LARGE SCALE GENOMIC DNA]</scope>
    <source>
        <strain evidence="7 8">B-31</strain>
    </source>
</reference>
<dbReference type="Gene3D" id="3.90.79.10">
    <property type="entry name" value="Nucleoside Triphosphate Pyrophosphohydrolase"/>
    <property type="match status" value="1"/>
</dbReference>
<dbReference type="PROSITE" id="PS51462">
    <property type="entry name" value="NUDIX"/>
    <property type="match status" value="1"/>
</dbReference>
<dbReference type="InterPro" id="IPR015797">
    <property type="entry name" value="NUDIX_hydrolase-like_dom_sf"/>
</dbReference>
<dbReference type="GO" id="GO:0050992">
    <property type="term" value="P:dimethylallyl diphosphate biosynthetic process"/>
    <property type="evidence" value="ECO:0007669"/>
    <property type="project" value="UniProtKB-UniPathway"/>
</dbReference>
<dbReference type="AlphaFoldDB" id="W7TKI6"/>
<dbReference type="GO" id="GO:0009240">
    <property type="term" value="P:isopentenyl diphosphate biosynthetic process"/>
    <property type="evidence" value="ECO:0007669"/>
    <property type="project" value="TreeGrafter"/>
</dbReference>
<evidence type="ECO:0000313" key="8">
    <source>
        <dbReference type="Proteomes" id="UP000019335"/>
    </source>
</evidence>
<evidence type="ECO:0000256" key="2">
    <source>
        <dbReference type="ARBA" id="ARBA00007579"/>
    </source>
</evidence>
<dbReference type="CDD" id="cd02885">
    <property type="entry name" value="NUDIX_IPP_Isomerase"/>
    <property type="match status" value="1"/>
</dbReference>
<accession>W7TKI6</accession>
<keyword evidence="4" id="KW-0414">Isoprene biosynthesis</keyword>
<proteinExistence type="inferred from homology"/>
<dbReference type="UniPathway" id="UPA00059">
    <property type="reaction ID" value="UER00104"/>
</dbReference>
<protein>
    <recommendedName>
        <fullName evidence="3">isopentenyl-diphosphate Delta-isomerase</fullName>
        <ecNumber evidence="3">5.3.3.2</ecNumber>
    </recommendedName>
</protein>
<evidence type="ECO:0000256" key="5">
    <source>
        <dbReference type="ARBA" id="ARBA00023235"/>
    </source>
</evidence>
<evidence type="ECO:0000256" key="3">
    <source>
        <dbReference type="ARBA" id="ARBA00012057"/>
    </source>
</evidence>
<evidence type="ECO:0000256" key="1">
    <source>
        <dbReference type="ARBA" id="ARBA00004826"/>
    </source>
</evidence>
<dbReference type="PANTHER" id="PTHR10885">
    <property type="entry name" value="ISOPENTENYL-DIPHOSPHATE DELTA-ISOMERASE"/>
    <property type="match status" value="1"/>
</dbReference>
<keyword evidence="8" id="KW-1185">Reference proteome</keyword>
<gene>
    <name evidence="7" type="ORF">Naga_100015g76</name>
</gene>
<comment type="pathway">
    <text evidence="1">Isoprenoid biosynthesis; dimethylallyl diphosphate biosynthesis; dimethylallyl diphosphate from isopentenyl diphosphate: step 1/1.</text>
</comment>
<dbReference type="InterPro" id="IPR011876">
    <property type="entry name" value="IsopentenylPP_isomerase_typ1"/>
</dbReference>
<comment type="caution">
    <text evidence="7">The sequence shown here is derived from an EMBL/GenBank/DDBJ whole genome shotgun (WGS) entry which is preliminary data.</text>
</comment>
<name>W7TKI6_9STRA</name>
<dbReference type="OrthoDB" id="510307at2759"/>
<evidence type="ECO:0000313" key="7">
    <source>
        <dbReference type="EMBL" id="EWM27595.1"/>
    </source>
</evidence>
<dbReference type="GO" id="GO:0005737">
    <property type="term" value="C:cytoplasm"/>
    <property type="evidence" value="ECO:0007669"/>
    <property type="project" value="TreeGrafter"/>
</dbReference>
<dbReference type="PANTHER" id="PTHR10885:SF0">
    <property type="entry name" value="ISOPENTENYL-DIPHOSPHATE DELTA-ISOMERASE"/>
    <property type="match status" value="1"/>
</dbReference>
<dbReference type="SUPFAM" id="SSF55811">
    <property type="entry name" value="Nudix"/>
    <property type="match status" value="1"/>
</dbReference>
<comment type="similarity">
    <text evidence="2">Belongs to the IPP isomerase type 1 family.</text>
</comment>
<sequence length="332" mass="37819">MSFSRGYCIFSAFITLFDNSMSLSLQLPRFCHAFLRFPGTNAGVSHAINLHKRAISTQGVTRCAATSRSAFDPEQARLFEEEQIVAVTFDDKPLKPISKRAGHENRKGPPLHRAFSVFLFDTQNRLLLQKRAPTKITFPNAWTNTCCSHPLWSEHELGDDRQDPVLGCKRAAIRKLEHELGIPISSLRHEDFIYMSRIHYISDSGAEWGEHEIDYILLARKDVVLTPNENEVSETRYVAAPELKAMMRRAELHRGESPEVILAEDAALGGAQGVGGRDPEQEDVRGHIYFTPWSRAIMERWLYTWWPDVGADMGKLEKHRDTARIHRIGRVD</sequence>
<evidence type="ECO:0000259" key="6">
    <source>
        <dbReference type="PROSITE" id="PS51462"/>
    </source>
</evidence>
<dbReference type="Pfam" id="PF00293">
    <property type="entry name" value="NUDIX"/>
    <property type="match status" value="1"/>
</dbReference>
<dbReference type="InterPro" id="IPR000086">
    <property type="entry name" value="NUDIX_hydrolase_dom"/>
</dbReference>
<feature type="domain" description="Nudix hydrolase" evidence="6">
    <location>
        <begin position="110"/>
        <end position="262"/>
    </location>
</feature>
<dbReference type="EC" id="5.3.3.2" evidence="3"/>
<dbReference type="NCBIfam" id="TIGR02150">
    <property type="entry name" value="IPP_isom_1"/>
    <property type="match status" value="1"/>
</dbReference>